<organism evidence="3 4">
    <name type="scientific">Apibacter mensalis</name>
    <dbReference type="NCBI Taxonomy" id="1586267"/>
    <lineage>
        <taxon>Bacteria</taxon>
        <taxon>Pseudomonadati</taxon>
        <taxon>Bacteroidota</taxon>
        <taxon>Flavobacteriia</taxon>
        <taxon>Flavobacteriales</taxon>
        <taxon>Weeksellaceae</taxon>
        <taxon>Apibacter</taxon>
    </lineage>
</organism>
<keyword evidence="4" id="KW-1185">Reference proteome</keyword>
<dbReference type="Pfam" id="PF03602">
    <property type="entry name" value="Cons_hypoth95"/>
    <property type="match status" value="1"/>
</dbReference>
<dbReference type="InterPro" id="IPR029063">
    <property type="entry name" value="SAM-dependent_MTases_sf"/>
</dbReference>
<dbReference type="Gene3D" id="3.40.50.150">
    <property type="entry name" value="Vaccinia Virus protein VP39"/>
    <property type="match status" value="1"/>
</dbReference>
<dbReference type="InterPro" id="IPR041497">
    <property type="entry name" value="Thump-like"/>
</dbReference>
<evidence type="ECO:0000259" key="2">
    <source>
        <dbReference type="Pfam" id="PF22013"/>
    </source>
</evidence>
<dbReference type="STRING" id="1586267.GCA_001418685_01537"/>
<name>A0A0X3AQN7_9FLAO</name>
<dbReference type="Pfam" id="PF22013">
    <property type="entry name" value="PG_1098_Fer"/>
    <property type="match status" value="1"/>
</dbReference>
<dbReference type="EMBL" id="FCOR01000009">
    <property type="protein sequence ID" value="CVK16674.1"/>
    <property type="molecule type" value="Genomic_DNA"/>
</dbReference>
<protein>
    <submittedName>
        <fullName evidence="3">Uncharacterized protein</fullName>
    </submittedName>
</protein>
<dbReference type="Pfam" id="PF18096">
    <property type="entry name" value="Thump_like"/>
    <property type="match status" value="1"/>
</dbReference>
<dbReference type="Gene3D" id="1.10.10.1110">
    <property type="entry name" value="Methyltransferase PG1098, N-terminal domain"/>
    <property type="match status" value="1"/>
</dbReference>
<evidence type="ECO:0000259" key="1">
    <source>
        <dbReference type="Pfam" id="PF18096"/>
    </source>
</evidence>
<feature type="domain" description="THUMP-like" evidence="1">
    <location>
        <begin position="343"/>
        <end position="388"/>
    </location>
</feature>
<sequence>MINAQLINKDVQEYINNNLYSNLSELIVKKSPFTDLSSLELVQQIQGKKIAQKKVPILYENNRIIYPPHINLEQASSQSTAIFKQSMITGKTGIDLTGGTGIDSFFLSENTEEFYYVEPNLELLEIVKHNFSVLGKKNVKFINKTAEDFISKNTCLFDFIYIDPSRRDENKNKKIELKDLLPNILNLLNKLFKFSTSIFIKLSPLLDLQRAIEQLPILKIYIISVKNETKELLVQLNPQNKMHPFNPYIHCVNLQSDQPDFCFYWQEEKISPPPPYSNPKSYLYLPNSSLLKSGAFKQISYKFKISKLHSNSHIYTSENKLENFPGRTFLIIDKNFNPKKSVHKKFNIISRNYPIKPEEIKKKYQLMDGGNKYLIFTRSLQRNHCILAEII</sequence>
<accession>A0A0X3AQN7</accession>
<feature type="domain" description="PG-1098 ferredoxin-like" evidence="2">
    <location>
        <begin position="282"/>
        <end position="325"/>
    </location>
</feature>
<dbReference type="Proteomes" id="UP000182761">
    <property type="component" value="Unassembled WGS sequence"/>
</dbReference>
<evidence type="ECO:0000313" key="3">
    <source>
        <dbReference type="EMBL" id="CVK16674.1"/>
    </source>
</evidence>
<proteinExistence type="predicted"/>
<dbReference type="SUPFAM" id="SSF53335">
    <property type="entry name" value="S-adenosyl-L-methionine-dependent methyltransferases"/>
    <property type="match status" value="1"/>
</dbReference>
<dbReference type="AlphaFoldDB" id="A0A0X3AQN7"/>
<evidence type="ECO:0000313" key="4">
    <source>
        <dbReference type="Proteomes" id="UP000182761"/>
    </source>
</evidence>
<reference evidence="3 4" key="1">
    <citation type="submission" date="2016-01" db="EMBL/GenBank/DDBJ databases">
        <authorList>
            <person name="McClelland M."/>
            <person name="Jain A."/>
            <person name="Saraogi P."/>
            <person name="Mendelson R."/>
            <person name="Westerman R."/>
            <person name="SanMiguel P."/>
            <person name="Csonka L."/>
        </authorList>
    </citation>
    <scope>NUCLEOTIDE SEQUENCE [LARGE SCALE GENOMIC DNA]</scope>
    <source>
        <strain evidence="3 4">R-53146</strain>
    </source>
</reference>
<gene>
    <name evidence="3" type="ORF">Ga0061079_10964</name>
</gene>
<dbReference type="InterPro" id="IPR054168">
    <property type="entry name" value="PG_1098_Fer"/>
</dbReference>